<name>A0A8H6Y0R6_9AGAR</name>
<keyword evidence="2" id="KW-1185">Reference proteome</keyword>
<organism evidence="1 2">
    <name type="scientific">Mycena venus</name>
    <dbReference type="NCBI Taxonomy" id="2733690"/>
    <lineage>
        <taxon>Eukaryota</taxon>
        <taxon>Fungi</taxon>
        <taxon>Dikarya</taxon>
        <taxon>Basidiomycota</taxon>
        <taxon>Agaricomycotina</taxon>
        <taxon>Agaricomycetes</taxon>
        <taxon>Agaricomycetidae</taxon>
        <taxon>Agaricales</taxon>
        <taxon>Marasmiineae</taxon>
        <taxon>Mycenaceae</taxon>
        <taxon>Mycena</taxon>
    </lineage>
</organism>
<evidence type="ECO:0000313" key="1">
    <source>
        <dbReference type="EMBL" id="KAF7349866.1"/>
    </source>
</evidence>
<reference evidence="1" key="1">
    <citation type="submission" date="2020-05" db="EMBL/GenBank/DDBJ databases">
        <title>Mycena genomes resolve the evolution of fungal bioluminescence.</title>
        <authorList>
            <person name="Tsai I.J."/>
        </authorList>
    </citation>
    <scope>NUCLEOTIDE SEQUENCE</scope>
    <source>
        <strain evidence="1">CCC161011</strain>
    </source>
</reference>
<proteinExistence type="predicted"/>
<sequence>MHSALFIPEIIRRICFLLGPYSPSWRPQREKRDLANLARTSTVFLDAALDVLWECQDGLVNILRCMPVDLLDGPIRRGSLDTLNVTRPITAADWERPLFYLSRVREFSGGRPRDTGRTKLFLDLCSSLPTRNWFPNLRLLEWCCYEPILLPGFFTMLTSSTTKLMVTGVGTGGDAH</sequence>
<gene>
    <name evidence="1" type="ORF">MVEN_01287100</name>
</gene>
<dbReference type="Proteomes" id="UP000620124">
    <property type="component" value="Unassembled WGS sequence"/>
</dbReference>
<evidence type="ECO:0000313" key="2">
    <source>
        <dbReference type="Proteomes" id="UP000620124"/>
    </source>
</evidence>
<accession>A0A8H6Y0R6</accession>
<comment type="caution">
    <text evidence="1">The sequence shown here is derived from an EMBL/GenBank/DDBJ whole genome shotgun (WGS) entry which is preliminary data.</text>
</comment>
<dbReference type="EMBL" id="JACAZI010000010">
    <property type="protein sequence ID" value="KAF7349866.1"/>
    <property type="molecule type" value="Genomic_DNA"/>
</dbReference>
<dbReference type="OrthoDB" id="3209747at2759"/>
<protein>
    <submittedName>
        <fullName evidence="1">Uncharacterized protein</fullName>
    </submittedName>
</protein>
<dbReference type="AlphaFoldDB" id="A0A8H6Y0R6"/>